<feature type="compositionally biased region" description="Acidic residues" evidence="1">
    <location>
        <begin position="138"/>
        <end position="148"/>
    </location>
</feature>
<proteinExistence type="predicted"/>
<gene>
    <name evidence="3" type="ORF">TCHU04912_LOCUS15856</name>
    <name evidence="4" type="ORF">TCHU04912_LOCUS15857</name>
</gene>
<evidence type="ECO:0000259" key="2">
    <source>
        <dbReference type="Pfam" id="PF13369"/>
    </source>
</evidence>
<evidence type="ECO:0000313" key="3">
    <source>
        <dbReference type="EMBL" id="CAD9213617.1"/>
    </source>
</evidence>
<name>A0A6U1JCC1_9CHLO</name>
<evidence type="ECO:0000313" key="4">
    <source>
        <dbReference type="EMBL" id="CAD9213618.1"/>
    </source>
</evidence>
<feature type="domain" description="Protein SirB1 N-terminal" evidence="2">
    <location>
        <begin position="164"/>
        <end position="247"/>
    </location>
</feature>
<feature type="region of interest" description="Disordered" evidence="1">
    <location>
        <begin position="134"/>
        <end position="164"/>
    </location>
</feature>
<dbReference type="Pfam" id="PF13369">
    <property type="entry name" value="Transglut_core2"/>
    <property type="match status" value="1"/>
</dbReference>
<reference evidence="3" key="1">
    <citation type="submission" date="2021-01" db="EMBL/GenBank/DDBJ databases">
        <authorList>
            <person name="Corre E."/>
            <person name="Pelletier E."/>
            <person name="Niang G."/>
            <person name="Scheremetjew M."/>
            <person name="Finn R."/>
            <person name="Kale V."/>
            <person name="Holt S."/>
            <person name="Cochrane G."/>
            <person name="Meng A."/>
            <person name="Brown T."/>
            <person name="Cohen L."/>
        </authorList>
    </citation>
    <scope>NUCLEOTIDE SEQUENCE</scope>
    <source>
        <strain evidence="3">PLY429</strain>
    </source>
</reference>
<dbReference type="PANTHER" id="PTHR31350">
    <property type="entry name" value="SI:DKEY-261L7.2"/>
    <property type="match status" value="1"/>
</dbReference>
<evidence type="ECO:0000256" key="1">
    <source>
        <dbReference type="SAM" id="MobiDB-lite"/>
    </source>
</evidence>
<dbReference type="EMBL" id="HBGG01030456">
    <property type="protein sequence ID" value="CAD9213617.1"/>
    <property type="molecule type" value="Transcribed_RNA"/>
</dbReference>
<dbReference type="AlphaFoldDB" id="A0A6U1JCC1"/>
<dbReference type="PANTHER" id="PTHR31350:SF21">
    <property type="entry name" value="F-BOX ONLY PROTEIN 21"/>
    <property type="match status" value="1"/>
</dbReference>
<organism evidence="3">
    <name type="scientific">Tetraselmis chuii</name>
    <dbReference type="NCBI Taxonomy" id="63592"/>
    <lineage>
        <taxon>Eukaryota</taxon>
        <taxon>Viridiplantae</taxon>
        <taxon>Chlorophyta</taxon>
        <taxon>core chlorophytes</taxon>
        <taxon>Chlorodendrophyceae</taxon>
        <taxon>Chlorodendrales</taxon>
        <taxon>Chlorodendraceae</taxon>
        <taxon>Tetraselmis</taxon>
    </lineage>
</organism>
<protein>
    <recommendedName>
        <fullName evidence="2">Protein SirB1 N-terminal domain-containing protein</fullName>
    </recommendedName>
</protein>
<sequence>MPWPDRRADTLTSIIRTCGVSVQEALREEAERAGDMRLGSRYWARITASHLAAEEAAHELKLLREQEGADVPMDTGALVLARVFAADEDSSWVPDFLDQLAMELRIRLENAGVSPQRQRREALLLLNSLLFGPRAPSDTDDEEAQVEDDGGRRRPRLPSPGYGMGLTGDRDDYYNLANSMLHQVLLRRRGIPISLAVIQCSVALRCGMRLRTVNMPGHLLAQMEGGEEGEEEVYIDCFDGGRVMSRSVRPDERISPFQSLLFSRCIPIVAAEAAKYRDE</sequence>
<dbReference type="InterPro" id="IPR032698">
    <property type="entry name" value="SirB1_N"/>
</dbReference>
<accession>A0A6U1JCC1</accession>
<dbReference type="EMBL" id="HBGG01030457">
    <property type="protein sequence ID" value="CAD9213618.1"/>
    <property type="molecule type" value="Transcribed_RNA"/>
</dbReference>